<name>A0ABP7KMV5_9MICO</name>
<accession>A0ABP7KMV5</accession>
<proteinExistence type="predicted"/>
<dbReference type="Proteomes" id="UP001501803">
    <property type="component" value="Unassembled WGS sequence"/>
</dbReference>
<protein>
    <submittedName>
        <fullName evidence="1">Uncharacterized protein</fullName>
    </submittedName>
</protein>
<keyword evidence="2" id="KW-1185">Reference proteome</keyword>
<sequence length="96" mass="10913">MADEVHLIDAERVEELRQDQDEVVKPPQTLKLRRIPKAREIDSDHIVLLGELFVEWPPPTAESEPVKKKNRRALSLATIGDVDAAQVDPLDRDILN</sequence>
<comment type="caution">
    <text evidence="1">The sequence shown here is derived from an EMBL/GenBank/DDBJ whole genome shotgun (WGS) entry which is preliminary data.</text>
</comment>
<organism evidence="1 2">
    <name type="scientific">Leifsonia kafniensis</name>
    <dbReference type="NCBI Taxonomy" id="475957"/>
    <lineage>
        <taxon>Bacteria</taxon>
        <taxon>Bacillati</taxon>
        <taxon>Actinomycetota</taxon>
        <taxon>Actinomycetes</taxon>
        <taxon>Micrococcales</taxon>
        <taxon>Microbacteriaceae</taxon>
        <taxon>Leifsonia</taxon>
    </lineage>
</organism>
<evidence type="ECO:0000313" key="1">
    <source>
        <dbReference type="EMBL" id="GAA3882431.1"/>
    </source>
</evidence>
<evidence type="ECO:0000313" key="2">
    <source>
        <dbReference type="Proteomes" id="UP001501803"/>
    </source>
</evidence>
<gene>
    <name evidence="1" type="ORF">GCM10022381_25880</name>
</gene>
<dbReference type="EMBL" id="BAABCN010000007">
    <property type="protein sequence ID" value="GAA3882431.1"/>
    <property type="molecule type" value="Genomic_DNA"/>
</dbReference>
<reference evidence="2" key="1">
    <citation type="journal article" date="2019" name="Int. J. Syst. Evol. Microbiol.">
        <title>The Global Catalogue of Microorganisms (GCM) 10K type strain sequencing project: providing services to taxonomists for standard genome sequencing and annotation.</title>
        <authorList>
            <consortium name="The Broad Institute Genomics Platform"/>
            <consortium name="The Broad Institute Genome Sequencing Center for Infectious Disease"/>
            <person name="Wu L."/>
            <person name="Ma J."/>
        </authorList>
    </citation>
    <scope>NUCLEOTIDE SEQUENCE [LARGE SCALE GENOMIC DNA]</scope>
    <source>
        <strain evidence="2">JCM 17021</strain>
    </source>
</reference>